<feature type="coiled-coil region" evidence="1">
    <location>
        <begin position="79"/>
        <end position="274"/>
    </location>
</feature>
<keyword evidence="1" id="KW-0175">Coiled coil</keyword>
<reference evidence="5" key="1">
    <citation type="submission" date="2016-10" db="EMBL/GenBank/DDBJ databases">
        <authorList>
            <person name="Varghese N."/>
            <person name="Submissions S."/>
        </authorList>
    </citation>
    <scope>NUCLEOTIDE SEQUENCE [LARGE SCALE GENOMIC DNA]</scope>
    <source>
        <strain evidence="5">DSM 217</strain>
    </source>
</reference>
<dbReference type="STRING" id="1058.SAMN05421783_12712"/>
<dbReference type="RefSeq" id="WP_175534727.1">
    <property type="nucleotide sequence ID" value="NZ_FNNZ01000027.1"/>
</dbReference>
<dbReference type="InterPro" id="IPR021104">
    <property type="entry name" value="KfrA_DNA-bd_N"/>
</dbReference>
<dbReference type="AlphaFoldDB" id="A0A1H3BTY2"/>
<dbReference type="GO" id="GO:0003677">
    <property type="term" value="F:DNA binding"/>
    <property type="evidence" value="ECO:0007669"/>
    <property type="project" value="UniProtKB-KW"/>
</dbReference>
<protein>
    <submittedName>
        <fullName evidence="4">Replication region DNA-binding N-term</fullName>
    </submittedName>
</protein>
<dbReference type="Proteomes" id="UP000198816">
    <property type="component" value="Unassembled WGS sequence"/>
</dbReference>
<evidence type="ECO:0000259" key="3">
    <source>
        <dbReference type="Pfam" id="PF11740"/>
    </source>
</evidence>
<evidence type="ECO:0000256" key="1">
    <source>
        <dbReference type="SAM" id="Coils"/>
    </source>
</evidence>
<name>A0A1H3BTY2_THIRO</name>
<keyword evidence="5" id="KW-1185">Reference proteome</keyword>
<organism evidence="4 5">
    <name type="scientific">Thiocapsa roseopersicina</name>
    <dbReference type="NCBI Taxonomy" id="1058"/>
    <lineage>
        <taxon>Bacteria</taxon>
        <taxon>Pseudomonadati</taxon>
        <taxon>Pseudomonadota</taxon>
        <taxon>Gammaproteobacteria</taxon>
        <taxon>Chromatiales</taxon>
        <taxon>Chromatiaceae</taxon>
        <taxon>Thiocapsa</taxon>
    </lineage>
</organism>
<gene>
    <name evidence="4" type="ORF">SAMN05421783_12712</name>
</gene>
<accession>A0A1H3BTY2</accession>
<feature type="region of interest" description="Disordered" evidence="2">
    <location>
        <begin position="283"/>
        <end position="306"/>
    </location>
</feature>
<dbReference type="Gene3D" id="1.20.5.340">
    <property type="match status" value="1"/>
</dbReference>
<evidence type="ECO:0000256" key="2">
    <source>
        <dbReference type="SAM" id="MobiDB-lite"/>
    </source>
</evidence>
<evidence type="ECO:0000313" key="4">
    <source>
        <dbReference type="EMBL" id="SDX45276.1"/>
    </source>
</evidence>
<proteinExistence type="predicted"/>
<feature type="domain" description="KfrA N-terminal DNA-binding" evidence="3">
    <location>
        <begin position="4"/>
        <end position="121"/>
    </location>
</feature>
<sequence>MAITHEQIIEVADALVAAGQNPTMASVRKALGGGSFTTISEALKAWRQTRQEERIRAEIIDIPPSLQQAFEEAGRLVWKEATAQHAAKLAEERQALEDAHDRYENERNEAVDAADQISAELEQTLAALEREQSAHADTQRNLMEARQEIERVLAKGRELEARVEERGRQVTTLESELAAARGELAAAGEQKGRMDGQLQSAEELRTRLQADLTQARTALAELQGEVKLKVSEAAAAKEQTTAERKARIEFEHQAAQLRDQLGELRVQVAQLTERTAHFDDLRALIPTLESPSTTKGARAPRKPQSP</sequence>
<dbReference type="Pfam" id="PF11740">
    <property type="entry name" value="KfrA_N"/>
    <property type="match status" value="1"/>
</dbReference>
<dbReference type="EMBL" id="FNNZ01000027">
    <property type="protein sequence ID" value="SDX45276.1"/>
    <property type="molecule type" value="Genomic_DNA"/>
</dbReference>
<keyword evidence="4" id="KW-0238">DNA-binding</keyword>
<evidence type="ECO:0000313" key="5">
    <source>
        <dbReference type="Proteomes" id="UP000198816"/>
    </source>
</evidence>